<evidence type="ECO:0000256" key="5">
    <source>
        <dbReference type="ARBA" id="ARBA00022989"/>
    </source>
</evidence>
<keyword evidence="9" id="KW-1185">Reference proteome</keyword>
<keyword evidence="5 7" id="KW-1133">Transmembrane helix</keyword>
<evidence type="ECO:0000256" key="6">
    <source>
        <dbReference type="ARBA" id="ARBA00023136"/>
    </source>
</evidence>
<dbReference type="PANTHER" id="PTHR24223">
    <property type="entry name" value="ATP-BINDING CASSETTE SUB-FAMILY C"/>
    <property type="match status" value="1"/>
</dbReference>
<dbReference type="Proteomes" id="UP000504627">
    <property type="component" value="Unplaced"/>
</dbReference>
<dbReference type="InterPro" id="IPR036640">
    <property type="entry name" value="ABC1_TM_sf"/>
</dbReference>
<keyword evidence="3" id="KW-0547">Nucleotide-binding</keyword>
<dbReference type="SUPFAM" id="SSF90123">
    <property type="entry name" value="ABC transporter transmembrane region"/>
    <property type="match status" value="1"/>
</dbReference>
<feature type="transmembrane region" description="Helical" evidence="7">
    <location>
        <begin position="67"/>
        <end position="89"/>
    </location>
</feature>
<organism evidence="9 10">
    <name type="scientific">Pipra filicauda</name>
    <name type="common">Wire-tailed manakin</name>
    <dbReference type="NCBI Taxonomy" id="649802"/>
    <lineage>
        <taxon>Eukaryota</taxon>
        <taxon>Metazoa</taxon>
        <taxon>Chordata</taxon>
        <taxon>Craniata</taxon>
        <taxon>Vertebrata</taxon>
        <taxon>Euteleostomi</taxon>
        <taxon>Archelosauria</taxon>
        <taxon>Archosauria</taxon>
        <taxon>Dinosauria</taxon>
        <taxon>Saurischia</taxon>
        <taxon>Theropoda</taxon>
        <taxon>Coelurosauria</taxon>
        <taxon>Aves</taxon>
        <taxon>Neognathae</taxon>
        <taxon>Neoaves</taxon>
        <taxon>Telluraves</taxon>
        <taxon>Australaves</taxon>
        <taxon>Passeriformes</taxon>
        <taxon>Pipridae</taxon>
        <taxon>Pipra</taxon>
    </lineage>
</organism>
<sequence>MGEKMKMSVVLKYLQAFSWRWMWLTIAAYVGQNALGIGQNLWLSTWTAETAQVSDFTEWKQSRNYKLSIYGLLGFIQGLLVCCGAYVLTRGSLSASRAMHGQLLDNVLHLPLQHFVTNPVGRIISRFTKVSRSGLCEEGLDLLHARHSWFLPTPSDPLQGMAESQSHI</sequence>
<dbReference type="Pfam" id="PF00664">
    <property type="entry name" value="ABC_membrane"/>
    <property type="match status" value="1"/>
</dbReference>
<evidence type="ECO:0000256" key="4">
    <source>
        <dbReference type="ARBA" id="ARBA00022840"/>
    </source>
</evidence>
<evidence type="ECO:0000256" key="2">
    <source>
        <dbReference type="ARBA" id="ARBA00022692"/>
    </source>
</evidence>
<dbReference type="GO" id="GO:0140359">
    <property type="term" value="F:ABC-type transporter activity"/>
    <property type="evidence" value="ECO:0007669"/>
    <property type="project" value="InterPro"/>
</dbReference>
<evidence type="ECO:0000256" key="3">
    <source>
        <dbReference type="ARBA" id="ARBA00022741"/>
    </source>
</evidence>
<dbReference type="Gene3D" id="1.20.1560.10">
    <property type="entry name" value="ABC transporter type 1, transmembrane domain"/>
    <property type="match status" value="1"/>
</dbReference>
<name>A0A7R5KRE4_9PASS</name>
<gene>
    <name evidence="10" type="primary">LOC113982120</name>
</gene>
<keyword evidence="2 7" id="KW-0812">Transmembrane</keyword>
<feature type="transmembrane region" description="Helical" evidence="7">
    <location>
        <begin position="21"/>
        <end position="42"/>
    </location>
</feature>
<reference evidence="10" key="1">
    <citation type="submission" date="2025-08" db="UniProtKB">
        <authorList>
            <consortium name="RefSeq"/>
        </authorList>
    </citation>
    <scope>IDENTIFICATION</scope>
    <source>
        <tissue evidence="10">Muscle</tissue>
    </source>
</reference>
<dbReference type="GeneID" id="113982120"/>
<accession>A0A7R5KRE4</accession>
<dbReference type="InterPro" id="IPR050173">
    <property type="entry name" value="ABC_transporter_C-like"/>
</dbReference>
<evidence type="ECO:0000256" key="7">
    <source>
        <dbReference type="SAM" id="Phobius"/>
    </source>
</evidence>
<evidence type="ECO:0000256" key="1">
    <source>
        <dbReference type="ARBA" id="ARBA00022448"/>
    </source>
</evidence>
<dbReference type="GO" id="GO:0016020">
    <property type="term" value="C:membrane"/>
    <property type="evidence" value="ECO:0007669"/>
    <property type="project" value="InterPro"/>
</dbReference>
<dbReference type="PROSITE" id="PS50929">
    <property type="entry name" value="ABC_TM1F"/>
    <property type="match status" value="1"/>
</dbReference>
<evidence type="ECO:0000313" key="10">
    <source>
        <dbReference type="RefSeq" id="XP_039243841.1"/>
    </source>
</evidence>
<dbReference type="InParanoid" id="A0A7R5KRE4"/>
<protein>
    <submittedName>
        <fullName evidence="10">Canalicular multispecific organic anion transporter 1-like</fullName>
    </submittedName>
</protein>
<dbReference type="GO" id="GO:0005524">
    <property type="term" value="F:ATP binding"/>
    <property type="evidence" value="ECO:0007669"/>
    <property type="project" value="UniProtKB-KW"/>
</dbReference>
<dbReference type="InterPro" id="IPR011527">
    <property type="entry name" value="ABC1_TM_dom"/>
</dbReference>
<evidence type="ECO:0000313" key="9">
    <source>
        <dbReference type="Proteomes" id="UP000504627"/>
    </source>
</evidence>
<proteinExistence type="predicted"/>
<dbReference type="RefSeq" id="XP_039243841.1">
    <property type="nucleotide sequence ID" value="XM_039387907.1"/>
</dbReference>
<keyword evidence="4" id="KW-0067">ATP-binding</keyword>
<keyword evidence="1" id="KW-0813">Transport</keyword>
<dbReference type="PANTHER" id="PTHR24223:SF166">
    <property type="entry name" value="MULTIDRUG RESISTANCE-ASSOCIATED PROTEIN 1-LIKE"/>
    <property type="match status" value="1"/>
</dbReference>
<dbReference type="AlphaFoldDB" id="A0A7R5KRE4"/>
<keyword evidence="6 7" id="KW-0472">Membrane</keyword>
<evidence type="ECO:0000259" key="8">
    <source>
        <dbReference type="PROSITE" id="PS50929"/>
    </source>
</evidence>
<feature type="domain" description="ABC transmembrane type-1" evidence="8">
    <location>
        <begin position="23"/>
        <end position="128"/>
    </location>
</feature>